<feature type="region of interest" description="Disordered" evidence="1">
    <location>
        <begin position="1"/>
        <end position="54"/>
    </location>
</feature>
<dbReference type="AlphaFoldDB" id="A0AAV1SH82"/>
<feature type="compositionally biased region" description="Basic and acidic residues" evidence="1">
    <location>
        <begin position="31"/>
        <end position="48"/>
    </location>
</feature>
<reference evidence="2 3" key="1">
    <citation type="submission" date="2024-01" db="EMBL/GenBank/DDBJ databases">
        <authorList>
            <person name="Waweru B."/>
        </authorList>
    </citation>
    <scope>NUCLEOTIDE SEQUENCE [LARGE SCALE GENOMIC DNA]</scope>
</reference>
<name>A0AAV1SH82_9ROSI</name>
<keyword evidence="3" id="KW-1185">Reference proteome</keyword>
<evidence type="ECO:0000313" key="2">
    <source>
        <dbReference type="EMBL" id="CAK7350383.1"/>
    </source>
</evidence>
<evidence type="ECO:0000256" key="1">
    <source>
        <dbReference type="SAM" id="MobiDB-lite"/>
    </source>
</evidence>
<organism evidence="2 3">
    <name type="scientific">Dovyalis caffra</name>
    <dbReference type="NCBI Taxonomy" id="77055"/>
    <lineage>
        <taxon>Eukaryota</taxon>
        <taxon>Viridiplantae</taxon>
        <taxon>Streptophyta</taxon>
        <taxon>Embryophyta</taxon>
        <taxon>Tracheophyta</taxon>
        <taxon>Spermatophyta</taxon>
        <taxon>Magnoliopsida</taxon>
        <taxon>eudicotyledons</taxon>
        <taxon>Gunneridae</taxon>
        <taxon>Pentapetalae</taxon>
        <taxon>rosids</taxon>
        <taxon>fabids</taxon>
        <taxon>Malpighiales</taxon>
        <taxon>Salicaceae</taxon>
        <taxon>Flacourtieae</taxon>
        <taxon>Dovyalis</taxon>
    </lineage>
</organism>
<feature type="compositionally biased region" description="Polar residues" evidence="1">
    <location>
        <begin position="17"/>
        <end position="29"/>
    </location>
</feature>
<comment type="caution">
    <text evidence="2">The sequence shown here is derived from an EMBL/GenBank/DDBJ whole genome shotgun (WGS) entry which is preliminary data.</text>
</comment>
<proteinExistence type="predicted"/>
<dbReference type="Proteomes" id="UP001314170">
    <property type="component" value="Unassembled WGS sequence"/>
</dbReference>
<dbReference type="EMBL" id="CAWUPB010001184">
    <property type="protein sequence ID" value="CAK7350383.1"/>
    <property type="molecule type" value="Genomic_DNA"/>
</dbReference>
<accession>A0AAV1SH82</accession>
<protein>
    <submittedName>
        <fullName evidence="2">Uncharacterized protein</fullName>
    </submittedName>
</protein>
<sequence>MSKLLPKKIQRMEIPTMMTNEEFGSSTSGHFAKEENEDHASEINEKTAAKSPTEQALYVKENKVSSAVTNLSLTHHSEIKAVKTEAMNADPSERMPSDEP</sequence>
<evidence type="ECO:0000313" key="3">
    <source>
        <dbReference type="Proteomes" id="UP001314170"/>
    </source>
</evidence>
<gene>
    <name evidence="2" type="ORF">DCAF_LOCUS23113</name>
</gene>